<dbReference type="Pfam" id="PF07992">
    <property type="entry name" value="Pyr_redox_2"/>
    <property type="match status" value="1"/>
</dbReference>
<dbReference type="SUPFAM" id="SSF51905">
    <property type="entry name" value="FAD/NAD(P)-binding domain"/>
    <property type="match status" value="1"/>
</dbReference>
<reference evidence="4 5" key="1">
    <citation type="submission" date="2016-03" db="EMBL/GenBank/DDBJ databases">
        <authorList>
            <person name="Ploux O."/>
        </authorList>
    </citation>
    <scope>NUCLEOTIDE SEQUENCE [LARGE SCALE GENOMIC DNA]</scope>
    <source>
        <strain evidence="4 5">EC13</strain>
    </source>
</reference>
<dbReference type="AlphaFoldDB" id="A0A161PQ72"/>
<dbReference type="EMBL" id="LUKD01000001">
    <property type="protein sequence ID" value="KYG68723.1"/>
    <property type="molecule type" value="Genomic_DNA"/>
</dbReference>
<gene>
    <name evidence="4" type="ORF">AZI87_05695</name>
</gene>
<name>A0A161PQ72_BDEBC</name>
<dbReference type="PRINTS" id="PR00469">
    <property type="entry name" value="PNDRDTASEII"/>
</dbReference>
<accession>A0A161PQ72</accession>
<evidence type="ECO:0000313" key="5">
    <source>
        <dbReference type="Proteomes" id="UP000075799"/>
    </source>
</evidence>
<dbReference type="OrthoDB" id="9806179at2"/>
<evidence type="ECO:0000256" key="2">
    <source>
        <dbReference type="ARBA" id="ARBA00023002"/>
    </source>
</evidence>
<evidence type="ECO:0000259" key="3">
    <source>
        <dbReference type="Pfam" id="PF07992"/>
    </source>
</evidence>
<dbReference type="GO" id="GO:0016491">
    <property type="term" value="F:oxidoreductase activity"/>
    <property type="evidence" value="ECO:0007669"/>
    <property type="project" value="UniProtKB-KW"/>
</dbReference>
<dbReference type="PANTHER" id="PTHR48105">
    <property type="entry name" value="THIOREDOXIN REDUCTASE 1-RELATED-RELATED"/>
    <property type="match status" value="1"/>
</dbReference>
<dbReference type="Proteomes" id="UP000075799">
    <property type="component" value="Unassembled WGS sequence"/>
</dbReference>
<dbReference type="InterPro" id="IPR023753">
    <property type="entry name" value="FAD/NAD-binding_dom"/>
</dbReference>
<feature type="domain" description="FAD/NAD(P)-binding" evidence="3">
    <location>
        <begin position="5"/>
        <end position="286"/>
    </location>
</feature>
<dbReference type="Gene3D" id="3.50.50.60">
    <property type="entry name" value="FAD/NAD(P)-binding domain"/>
    <property type="match status" value="2"/>
</dbReference>
<protein>
    <submittedName>
        <fullName evidence="4">Alkyl hydroperoxide reductase</fullName>
    </submittedName>
</protein>
<keyword evidence="1" id="KW-0285">Flavoprotein</keyword>
<organism evidence="4 5">
    <name type="scientific">Bdellovibrio bacteriovorus</name>
    <dbReference type="NCBI Taxonomy" id="959"/>
    <lineage>
        <taxon>Bacteria</taxon>
        <taxon>Pseudomonadati</taxon>
        <taxon>Bdellovibrionota</taxon>
        <taxon>Bdellovibrionia</taxon>
        <taxon>Bdellovibrionales</taxon>
        <taxon>Pseudobdellovibrionaceae</taxon>
        <taxon>Bdellovibrio</taxon>
    </lineage>
</organism>
<evidence type="ECO:0000313" key="4">
    <source>
        <dbReference type="EMBL" id="KYG68723.1"/>
    </source>
</evidence>
<keyword evidence="2" id="KW-0560">Oxidoreductase</keyword>
<dbReference type="InterPro" id="IPR036188">
    <property type="entry name" value="FAD/NAD-bd_sf"/>
</dbReference>
<comment type="caution">
    <text evidence="4">The sequence shown here is derived from an EMBL/GenBank/DDBJ whole genome shotgun (WGS) entry which is preliminary data.</text>
</comment>
<evidence type="ECO:0000256" key="1">
    <source>
        <dbReference type="ARBA" id="ARBA00022630"/>
    </source>
</evidence>
<sequence>MNKLMDVLIIGGGPAGLSAAMSLGRIGRTALVCDDARPRNEASEHLNNFPTQDGIHPATWRKEARRDLEKYKTIQFFSGSVASVEKHTNFFRARLSSGEVTDFRKVILAYGIQDRLPAIPGLKELWGKAVFHCPYCHGFEVRNHKLGLVGNGKFLAHGIPMFSALSKDVVVFTNGPADFPEELKLQMKKNSIEIVEKKIKKLLFEGTRLQGLEFEDGTVKERDALFATPLLPFQMKSDIGQSLGCEKNDMGLYQVNEMKQTSVPGVFAAGDNMTMMQSVLQAAASGSMAGAGAVFELVNEDFLKGNSYEI</sequence>
<proteinExistence type="predicted"/>
<dbReference type="RefSeq" id="WP_063205417.1">
    <property type="nucleotide sequence ID" value="NZ_LUKD01000001.1"/>
</dbReference>
<dbReference type="InterPro" id="IPR050097">
    <property type="entry name" value="Ferredoxin-NADP_redctase_2"/>
</dbReference>
<dbReference type="PRINTS" id="PR00368">
    <property type="entry name" value="FADPNR"/>
</dbReference>